<dbReference type="EMBL" id="JAGPXC010000002">
    <property type="protein sequence ID" value="KAH6658452.1"/>
    <property type="molecule type" value="Genomic_DNA"/>
</dbReference>
<reference evidence="2" key="1">
    <citation type="journal article" date="2021" name="Nat. Commun.">
        <title>Genetic determinants of endophytism in the Arabidopsis root mycobiome.</title>
        <authorList>
            <person name="Mesny F."/>
            <person name="Miyauchi S."/>
            <person name="Thiergart T."/>
            <person name="Pickel B."/>
            <person name="Atanasova L."/>
            <person name="Karlsson M."/>
            <person name="Huettel B."/>
            <person name="Barry K.W."/>
            <person name="Haridas S."/>
            <person name="Chen C."/>
            <person name="Bauer D."/>
            <person name="Andreopoulos W."/>
            <person name="Pangilinan J."/>
            <person name="LaButti K."/>
            <person name="Riley R."/>
            <person name="Lipzen A."/>
            <person name="Clum A."/>
            <person name="Drula E."/>
            <person name="Henrissat B."/>
            <person name="Kohler A."/>
            <person name="Grigoriev I.V."/>
            <person name="Martin F.M."/>
            <person name="Hacquard S."/>
        </authorList>
    </citation>
    <scope>NUCLEOTIDE SEQUENCE</scope>
    <source>
        <strain evidence="2">MPI-SDFR-AT-0073</strain>
    </source>
</reference>
<accession>A0A9P8UTY4</accession>
<dbReference type="Proteomes" id="UP000758603">
    <property type="component" value="Unassembled WGS sequence"/>
</dbReference>
<keyword evidence="3" id="KW-1185">Reference proteome</keyword>
<name>A0A9P8UTY4_9PEZI</name>
<protein>
    <recommendedName>
        <fullName evidence="4">Extracellular membrane protein CFEM domain-containing protein</fullName>
    </recommendedName>
</protein>
<sequence length="236" mass="24449">MMRLCRRIISEELPALYSSPVTRLHHLFSAFSPIVMARLSAVLVLFSMLGANLAAASPVYDQEQQERDATCDNNCFFGSFPGGSCTNDAACMCTQQKYREKYFCCMAEKCAASVMPDSITRQTSECEARNLPFTFDAEAVCGIKLTTSSTSSAPAAVTVTVTSDSPSSTVSTTSSVASAADTTAATSSSSSGLSSSSSQTGTGGSTPSPTANSAPVEKAMLTGIAGLIVGVGTFLL</sequence>
<dbReference type="RefSeq" id="XP_045962686.1">
    <property type="nucleotide sequence ID" value="XM_046102300.1"/>
</dbReference>
<dbReference type="GeneID" id="70131192"/>
<evidence type="ECO:0000313" key="3">
    <source>
        <dbReference type="Proteomes" id="UP000758603"/>
    </source>
</evidence>
<dbReference type="OrthoDB" id="5234364at2759"/>
<organism evidence="2 3">
    <name type="scientific">Truncatella angustata</name>
    <dbReference type="NCBI Taxonomy" id="152316"/>
    <lineage>
        <taxon>Eukaryota</taxon>
        <taxon>Fungi</taxon>
        <taxon>Dikarya</taxon>
        <taxon>Ascomycota</taxon>
        <taxon>Pezizomycotina</taxon>
        <taxon>Sordariomycetes</taxon>
        <taxon>Xylariomycetidae</taxon>
        <taxon>Amphisphaeriales</taxon>
        <taxon>Sporocadaceae</taxon>
        <taxon>Truncatella</taxon>
    </lineage>
</organism>
<proteinExistence type="predicted"/>
<comment type="caution">
    <text evidence="2">The sequence shown here is derived from an EMBL/GenBank/DDBJ whole genome shotgun (WGS) entry which is preliminary data.</text>
</comment>
<feature type="compositionally biased region" description="Low complexity" evidence="1">
    <location>
        <begin position="185"/>
        <end position="211"/>
    </location>
</feature>
<evidence type="ECO:0000313" key="2">
    <source>
        <dbReference type="EMBL" id="KAH6658452.1"/>
    </source>
</evidence>
<gene>
    <name evidence="2" type="ORF">BKA67DRAFT_558092</name>
</gene>
<feature type="region of interest" description="Disordered" evidence="1">
    <location>
        <begin position="185"/>
        <end position="214"/>
    </location>
</feature>
<dbReference type="AlphaFoldDB" id="A0A9P8UTY4"/>
<evidence type="ECO:0000256" key="1">
    <source>
        <dbReference type="SAM" id="MobiDB-lite"/>
    </source>
</evidence>
<evidence type="ECO:0008006" key="4">
    <source>
        <dbReference type="Google" id="ProtNLM"/>
    </source>
</evidence>